<protein>
    <recommendedName>
        <fullName evidence="6 7">Octanoyltransferase</fullName>
        <ecNumber evidence="6 7">2.3.1.181</ecNumber>
    </recommendedName>
    <alternativeName>
        <fullName evidence="6">Lipoate-protein ligase B</fullName>
    </alternativeName>
    <alternativeName>
        <fullName evidence="6">Lipoyl/octanoyl transferase</fullName>
    </alternativeName>
    <alternativeName>
        <fullName evidence="6">Octanoyl-[acyl-carrier-protein]-protein N-octanoyltransferase</fullName>
    </alternativeName>
</protein>
<dbReference type="InterPro" id="IPR004143">
    <property type="entry name" value="BPL_LPL_catalytic"/>
</dbReference>
<comment type="miscellaneous">
    <text evidence="6">In the reaction, the free carboxyl group of octanoic acid is attached via an amide linkage to the epsilon-amino group of a specific lysine residue of lipoyl domains of lipoate-dependent enzymes.</text>
</comment>
<evidence type="ECO:0000313" key="14">
    <source>
        <dbReference type="Proteomes" id="UP000275012"/>
    </source>
</evidence>
<feature type="active site" description="Acyl-thioester intermediate" evidence="6 8">
    <location>
        <position position="190"/>
    </location>
</feature>
<dbReference type="NCBIfam" id="NF010922">
    <property type="entry name" value="PRK14342.1"/>
    <property type="match status" value="1"/>
</dbReference>
<dbReference type="PROSITE" id="PS01313">
    <property type="entry name" value="LIPB"/>
    <property type="match status" value="1"/>
</dbReference>
<evidence type="ECO:0000256" key="3">
    <source>
        <dbReference type="ARBA" id="ARBA00022679"/>
    </source>
</evidence>
<dbReference type="AlphaFoldDB" id="A0A3M2HL69"/>
<feature type="domain" description="BPL/LPL catalytic" evidence="12">
    <location>
        <begin position="53"/>
        <end position="228"/>
    </location>
</feature>
<dbReference type="InterPro" id="IPR000544">
    <property type="entry name" value="Octanoyltransferase"/>
</dbReference>
<dbReference type="FunFam" id="3.30.930.10:FF:000020">
    <property type="entry name" value="Octanoyltransferase"/>
    <property type="match status" value="1"/>
</dbReference>
<feature type="region of interest" description="Disordered" evidence="11">
    <location>
        <begin position="1"/>
        <end position="29"/>
    </location>
</feature>
<dbReference type="CDD" id="cd16444">
    <property type="entry name" value="LipB"/>
    <property type="match status" value="1"/>
</dbReference>
<dbReference type="EC" id="2.3.1.181" evidence="6 7"/>
<keyword evidence="3 6" id="KW-0808">Transferase</keyword>
<evidence type="ECO:0000256" key="8">
    <source>
        <dbReference type="PIRSR" id="PIRSR016262-1"/>
    </source>
</evidence>
<feature type="binding site" evidence="6 9">
    <location>
        <begin position="92"/>
        <end position="99"/>
    </location>
    <ligand>
        <name>substrate</name>
    </ligand>
</feature>
<dbReference type="SUPFAM" id="SSF55681">
    <property type="entry name" value="Class II aaRS and biotin synthetases"/>
    <property type="match status" value="1"/>
</dbReference>
<comment type="function">
    <text evidence="5 6 7">Catalyzes the transfer of endogenously produced octanoic acid from octanoyl-acyl-carrier-protein onto the lipoyl domains of lipoate-dependent enzymes. Lipoyl-ACP can also act as a substrate although octanoyl-ACP is likely to be the physiological substrate.</text>
</comment>
<gene>
    <name evidence="6 13" type="primary">lipB</name>
    <name evidence="13" type="ORF">EBB59_10900</name>
</gene>
<evidence type="ECO:0000256" key="5">
    <source>
        <dbReference type="ARBA" id="ARBA00024732"/>
    </source>
</evidence>
<keyword evidence="4 6" id="KW-0012">Acyltransferase</keyword>
<dbReference type="GO" id="GO:0009249">
    <property type="term" value="P:protein lipoylation"/>
    <property type="evidence" value="ECO:0007669"/>
    <property type="project" value="InterPro"/>
</dbReference>
<comment type="subcellular location">
    <subcellularLocation>
        <location evidence="6">Cytoplasm</location>
    </subcellularLocation>
</comment>
<evidence type="ECO:0000256" key="11">
    <source>
        <dbReference type="SAM" id="MobiDB-lite"/>
    </source>
</evidence>
<dbReference type="Pfam" id="PF21948">
    <property type="entry name" value="LplA-B_cat"/>
    <property type="match status" value="1"/>
</dbReference>
<keyword evidence="2 6" id="KW-0963">Cytoplasm</keyword>
<evidence type="ECO:0000256" key="9">
    <source>
        <dbReference type="PIRSR" id="PIRSR016262-2"/>
    </source>
</evidence>
<reference evidence="13 14" key="1">
    <citation type="submission" date="2018-10" db="EMBL/GenBank/DDBJ databases">
        <title>Proposal of Lysobacter pythonis sp. nov. isolated from royal pythons (Python regius).</title>
        <authorList>
            <person name="Hans-Juergen B."/>
            <person name="Huptas C."/>
            <person name="Sandra B."/>
            <person name="Igor L."/>
            <person name="Joachim S."/>
            <person name="Siegfried S."/>
            <person name="Mareike W."/>
            <person name="Peter K."/>
        </authorList>
    </citation>
    <scope>NUCLEOTIDE SEQUENCE [LARGE SCALE GENOMIC DNA]</scope>
    <source>
        <strain evidence="13 14">4284/11</strain>
    </source>
</reference>
<feature type="binding site" evidence="6 9">
    <location>
        <begin position="172"/>
        <end position="174"/>
    </location>
    <ligand>
        <name>substrate</name>
    </ligand>
</feature>
<dbReference type="InterPro" id="IPR045864">
    <property type="entry name" value="aa-tRNA-synth_II/BPL/LPL"/>
</dbReference>
<dbReference type="PANTHER" id="PTHR10993:SF7">
    <property type="entry name" value="LIPOYLTRANSFERASE 2, MITOCHONDRIAL-RELATED"/>
    <property type="match status" value="1"/>
</dbReference>
<comment type="similarity">
    <text evidence="6 7">Belongs to the LipB family.</text>
</comment>
<comment type="catalytic activity">
    <reaction evidence="6 7">
        <text>octanoyl-[ACP] + L-lysyl-[protein] = N(6)-octanoyl-L-lysyl-[protein] + holo-[ACP] + H(+)</text>
        <dbReference type="Rhea" id="RHEA:17665"/>
        <dbReference type="Rhea" id="RHEA-COMP:9636"/>
        <dbReference type="Rhea" id="RHEA-COMP:9685"/>
        <dbReference type="Rhea" id="RHEA-COMP:9752"/>
        <dbReference type="Rhea" id="RHEA-COMP:9928"/>
        <dbReference type="ChEBI" id="CHEBI:15378"/>
        <dbReference type="ChEBI" id="CHEBI:29969"/>
        <dbReference type="ChEBI" id="CHEBI:64479"/>
        <dbReference type="ChEBI" id="CHEBI:78463"/>
        <dbReference type="ChEBI" id="CHEBI:78809"/>
        <dbReference type="EC" id="2.3.1.181"/>
    </reaction>
</comment>
<evidence type="ECO:0000256" key="4">
    <source>
        <dbReference type="ARBA" id="ARBA00023315"/>
    </source>
</evidence>
<accession>A0A3M2HL69</accession>
<proteinExistence type="inferred from homology"/>
<evidence type="ECO:0000256" key="10">
    <source>
        <dbReference type="PIRSR" id="PIRSR016262-3"/>
    </source>
</evidence>
<feature type="site" description="Lowers pKa of active site Cys" evidence="6 10">
    <location>
        <position position="156"/>
    </location>
</feature>
<organism evidence="13 14">
    <name type="scientific">Solilutibacter pythonis</name>
    <dbReference type="NCBI Taxonomy" id="2483112"/>
    <lineage>
        <taxon>Bacteria</taxon>
        <taxon>Pseudomonadati</taxon>
        <taxon>Pseudomonadota</taxon>
        <taxon>Gammaproteobacteria</taxon>
        <taxon>Lysobacterales</taxon>
        <taxon>Lysobacteraceae</taxon>
        <taxon>Solilutibacter</taxon>
    </lineage>
</organism>
<evidence type="ECO:0000256" key="6">
    <source>
        <dbReference type="HAMAP-Rule" id="MF_00013"/>
    </source>
</evidence>
<dbReference type="EMBL" id="RFLY01000016">
    <property type="protein sequence ID" value="RMH89095.1"/>
    <property type="molecule type" value="Genomic_DNA"/>
</dbReference>
<dbReference type="GO" id="GO:0005737">
    <property type="term" value="C:cytoplasm"/>
    <property type="evidence" value="ECO:0007669"/>
    <property type="project" value="UniProtKB-SubCell"/>
</dbReference>
<dbReference type="Proteomes" id="UP000275012">
    <property type="component" value="Unassembled WGS sequence"/>
</dbReference>
<dbReference type="PROSITE" id="PS51733">
    <property type="entry name" value="BPL_LPL_CATALYTIC"/>
    <property type="match status" value="1"/>
</dbReference>
<dbReference type="UniPathway" id="UPA00538">
    <property type="reaction ID" value="UER00592"/>
</dbReference>
<dbReference type="RefSeq" id="WP_122102179.1">
    <property type="nucleotide sequence ID" value="NZ_RFLY01000016.1"/>
</dbReference>
<feature type="compositionally biased region" description="Low complexity" evidence="11">
    <location>
        <begin position="10"/>
        <end position="22"/>
    </location>
</feature>
<dbReference type="PANTHER" id="PTHR10993">
    <property type="entry name" value="OCTANOYLTRANSFERASE"/>
    <property type="match status" value="1"/>
</dbReference>
<evidence type="ECO:0000259" key="12">
    <source>
        <dbReference type="PROSITE" id="PS51733"/>
    </source>
</evidence>
<dbReference type="GO" id="GO:0033819">
    <property type="term" value="F:lipoyl(octanoyl) transferase activity"/>
    <property type="evidence" value="ECO:0007669"/>
    <property type="project" value="UniProtKB-EC"/>
</dbReference>
<dbReference type="OrthoDB" id="9787061at2"/>
<evidence type="ECO:0000256" key="7">
    <source>
        <dbReference type="PIRNR" id="PIRNR016262"/>
    </source>
</evidence>
<evidence type="ECO:0000256" key="2">
    <source>
        <dbReference type="ARBA" id="ARBA00022490"/>
    </source>
</evidence>
<dbReference type="PIRSF" id="PIRSF016262">
    <property type="entry name" value="LPLase"/>
    <property type="match status" value="1"/>
</dbReference>
<sequence length="246" mass="26274">MDDLSPPSPASSGADGRAAPAAHPRHARVRDLGRQPYAPVWRAMQGFTDARDATTPDEFWFVEHDPVFTLGQAGREEHVLMPGDIPVIHVDRGGQVTYHGPGQIVVYPLLDLKRLKIGVRDYVCRIEQAIIDTLGEWNILAARREGAPGVYVGGAKIAALGIRVRRGCSFHGLAFNIAMDLAPFRRINPCGYAGLKVVSMADLGGPGGMAPVKPVLLAELAKQFGLAPEAAPPPDLAALAALRKAV</sequence>
<evidence type="ECO:0000256" key="1">
    <source>
        <dbReference type="ARBA" id="ARBA00004821"/>
    </source>
</evidence>
<keyword evidence="14" id="KW-1185">Reference proteome</keyword>
<dbReference type="InterPro" id="IPR020605">
    <property type="entry name" value="Octanoyltransferase_CS"/>
</dbReference>
<dbReference type="Gene3D" id="3.30.930.10">
    <property type="entry name" value="Bira Bifunctional Protein, Domain 2"/>
    <property type="match status" value="1"/>
</dbReference>
<evidence type="ECO:0000313" key="13">
    <source>
        <dbReference type="EMBL" id="RMH89095.1"/>
    </source>
</evidence>
<feature type="binding site" evidence="6 9">
    <location>
        <begin position="159"/>
        <end position="161"/>
    </location>
    <ligand>
        <name>substrate</name>
    </ligand>
</feature>
<dbReference type="NCBIfam" id="TIGR00214">
    <property type="entry name" value="lipB"/>
    <property type="match status" value="1"/>
</dbReference>
<name>A0A3M2HL69_9GAMM</name>
<comment type="pathway">
    <text evidence="1 6 7">Protein modification; protein lipoylation via endogenous pathway; protein N(6)-(lipoyl)lysine from octanoyl-[acyl-carrier-protein]: step 1/2.</text>
</comment>
<dbReference type="HAMAP" id="MF_00013">
    <property type="entry name" value="LipB"/>
    <property type="match status" value="1"/>
</dbReference>
<comment type="caution">
    <text evidence="13">The sequence shown here is derived from an EMBL/GenBank/DDBJ whole genome shotgun (WGS) entry which is preliminary data.</text>
</comment>